<comment type="caution">
    <text evidence="1">The sequence shown here is derived from an EMBL/GenBank/DDBJ whole genome shotgun (WGS) entry which is preliminary data.</text>
</comment>
<protein>
    <submittedName>
        <fullName evidence="1">Uncharacterized protein</fullName>
    </submittedName>
</protein>
<keyword evidence="2" id="KW-1185">Reference proteome</keyword>
<gene>
    <name evidence="1" type="ORF">MOTC310_21040</name>
</gene>
<accession>A0ABU7TT37</accession>
<dbReference type="Proteomes" id="UP001355206">
    <property type="component" value="Unassembled WGS sequence"/>
</dbReference>
<organism evidence="1 2">
    <name type="scientific">Methylobacterium oryzae</name>
    <dbReference type="NCBI Taxonomy" id="334852"/>
    <lineage>
        <taxon>Bacteria</taxon>
        <taxon>Pseudomonadati</taxon>
        <taxon>Pseudomonadota</taxon>
        <taxon>Alphaproteobacteria</taxon>
        <taxon>Hyphomicrobiales</taxon>
        <taxon>Methylobacteriaceae</taxon>
        <taxon>Methylobacterium</taxon>
    </lineage>
</organism>
<evidence type="ECO:0000313" key="2">
    <source>
        <dbReference type="Proteomes" id="UP001355206"/>
    </source>
</evidence>
<name>A0ABU7TT37_9HYPH</name>
<proteinExistence type="predicted"/>
<evidence type="ECO:0000313" key="1">
    <source>
        <dbReference type="EMBL" id="MEE7492825.1"/>
    </source>
</evidence>
<sequence>MTESLPAAFAATLAASEPPNGWAAPLAALWWLARDASGPASVAWERAHRLVQDAGGADAAWVHAHLHRIEGDDGNARYWYGRAGRTVPNGTLAEEWTALIVALWTPS</sequence>
<reference evidence="1 2" key="1">
    <citation type="journal article" date="2012" name="Genet. Mol. Biol.">
        <title>Analysis of 16S rRNA and mxaF genes revealing insights into Methylobacterium niche-specific plant association.</title>
        <authorList>
            <person name="Dourado M.N."/>
            <person name="Andreote F.D."/>
            <person name="Dini-Andreote F."/>
            <person name="Conti R."/>
            <person name="Araujo J.M."/>
            <person name="Araujo W.L."/>
        </authorList>
    </citation>
    <scope>NUCLEOTIDE SEQUENCE [LARGE SCALE GENOMIC DNA]</scope>
    <source>
        <strain evidence="1 2">TC3-10</strain>
    </source>
</reference>
<dbReference type="RefSeq" id="WP_331303177.1">
    <property type="nucleotide sequence ID" value="NZ_MLCA01000010.1"/>
</dbReference>
<dbReference type="EMBL" id="MLCA01000010">
    <property type="protein sequence ID" value="MEE7492825.1"/>
    <property type="molecule type" value="Genomic_DNA"/>
</dbReference>